<dbReference type="Pfam" id="PF17745">
    <property type="entry name" value="Ydr279_N"/>
    <property type="match status" value="1"/>
</dbReference>
<gene>
    <name evidence="3" type="ORF">CXG81DRAFT_18075</name>
</gene>
<dbReference type="EMBL" id="ML014148">
    <property type="protein sequence ID" value="RKP02250.1"/>
    <property type="molecule type" value="Genomic_DNA"/>
</dbReference>
<sequence length="256" mass="28171">MGVLSSGTPAVYTCPTGAGQDGFDAVTLPHPASDFPAMWLVDTTTNRLYELQSTYSDEPRSFLMGNAVQKDGRLFTITPFDPGFLILPFVRAAAVMGTLADAKDVYGEAFWRYNQEKTLKWLERKALHLYDQFDSITLFAPESKFCASNPSVDAKQYKLESIVTLLGDHVSHDLILLLRAQLGVDTSKSAVPEVDSYAYEMATMGRSQSANPYGDEAVVVPVVKKTRLPPTRAQSKLASANTQGMSLRSFFKPKPK</sequence>
<accession>A0A4P9XAU2</accession>
<dbReference type="PANTHER" id="PTHR13383">
    <property type="entry name" value="RIBONUCLEASE H2 SUBUNIT B"/>
    <property type="match status" value="1"/>
</dbReference>
<dbReference type="PANTHER" id="PTHR13383:SF11">
    <property type="entry name" value="RIBONUCLEASE H2 SUBUNIT B"/>
    <property type="match status" value="1"/>
</dbReference>
<dbReference type="InterPro" id="IPR040456">
    <property type="entry name" value="RNase_H2_suB"/>
</dbReference>
<feature type="domain" description="Rnh202 triple barrel" evidence="2">
    <location>
        <begin position="15"/>
        <end position="81"/>
    </location>
</feature>
<dbReference type="GO" id="GO:0006401">
    <property type="term" value="P:RNA catabolic process"/>
    <property type="evidence" value="ECO:0007669"/>
    <property type="project" value="TreeGrafter"/>
</dbReference>
<evidence type="ECO:0000256" key="1">
    <source>
        <dbReference type="SAM" id="MobiDB-lite"/>
    </source>
</evidence>
<dbReference type="AlphaFoldDB" id="A0A4P9XAU2"/>
<dbReference type="Proteomes" id="UP000274922">
    <property type="component" value="Unassembled WGS sequence"/>
</dbReference>
<dbReference type="Gene3D" id="2.20.25.530">
    <property type="match status" value="1"/>
</dbReference>
<dbReference type="GO" id="GO:0032299">
    <property type="term" value="C:ribonuclease H2 complex"/>
    <property type="evidence" value="ECO:0007669"/>
    <property type="project" value="InterPro"/>
</dbReference>
<feature type="region of interest" description="Disordered" evidence="1">
    <location>
        <begin position="230"/>
        <end position="256"/>
    </location>
</feature>
<reference evidence="4" key="1">
    <citation type="journal article" date="2018" name="Nat. Microbiol.">
        <title>Leveraging single-cell genomics to expand the fungal tree of life.</title>
        <authorList>
            <person name="Ahrendt S.R."/>
            <person name="Quandt C.A."/>
            <person name="Ciobanu D."/>
            <person name="Clum A."/>
            <person name="Salamov A."/>
            <person name="Andreopoulos B."/>
            <person name="Cheng J.F."/>
            <person name="Woyke T."/>
            <person name="Pelin A."/>
            <person name="Henrissat B."/>
            <person name="Reynolds N.K."/>
            <person name="Benny G.L."/>
            <person name="Smith M.E."/>
            <person name="James T.Y."/>
            <person name="Grigoriev I.V."/>
        </authorList>
    </citation>
    <scope>NUCLEOTIDE SEQUENCE [LARGE SCALE GENOMIC DNA]</scope>
    <source>
        <strain evidence="4">ATCC 52028</strain>
    </source>
</reference>
<evidence type="ECO:0000313" key="4">
    <source>
        <dbReference type="Proteomes" id="UP000274922"/>
    </source>
</evidence>
<dbReference type="InterPro" id="IPR041195">
    <property type="entry name" value="Rnh202_N"/>
</dbReference>
<keyword evidence="4" id="KW-1185">Reference proteome</keyword>
<evidence type="ECO:0000313" key="3">
    <source>
        <dbReference type="EMBL" id="RKP02250.1"/>
    </source>
</evidence>
<dbReference type="OrthoDB" id="29098at2759"/>
<dbReference type="Gene3D" id="1.10.20.120">
    <property type="match status" value="1"/>
</dbReference>
<name>A0A4P9XAU2_9FUNG</name>
<dbReference type="GO" id="GO:0005654">
    <property type="term" value="C:nucleoplasm"/>
    <property type="evidence" value="ECO:0007669"/>
    <property type="project" value="TreeGrafter"/>
</dbReference>
<dbReference type="STRING" id="1555241.A0A4P9XAU2"/>
<evidence type="ECO:0000259" key="2">
    <source>
        <dbReference type="Pfam" id="PF17745"/>
    </source>
</evidence>
<protein>
    <recommendedName>
        <fullName evidence="2">Rnh202 triple barrel domain-containing protein</fullName>
    </recommendedName>
</protein>
<organism evidence="3 4">
    <name type="scientific">Caulochytrium protostelioides</name>
    <dbReference type="NCBI Taxonomy" id="1555241"/>
    <lineage>
        <taxon>Eukaryota</taxon>
        <taxon>Fungi</taxon>
        <taxon>Fungi incertae sedis</taxon>
        <taxon>Chytridiomycota</taxon>
        <taxon>Chytridiomycota incertae sedis</taxon>
        <taxon>Chytridiomycetes</taxon>
        <taxon>Caulochytriales</taxon>
        <taxon>Caulochytriaceae</taxon>
        <taxon>Caulochytrium</taxon>
    </lineage>
</organism>
<feature type="compositionally biased region" description="Polar residues" evidence="1">
    <location>
        <begin position="232"/>
        <end position="246"/>
    </location>
</feature>
<proteinExistence type="predicted"/>